<evidence type="ECO:0000256" key="7">
    <source>
        <dbReference type="SAM" id="SignalP"/>
    </source>
</evidence>
<keyword evidence="9" id="KW-1185">Reference proteome</keyword>
<evidence type="ECO:0000313" key="8">
    <source>
        <dbReference type="EMBL" id="KAL3798207.1"/>
    </source>
</evidence>
<comment type="subcellular location">
    <subcellularLocation>
        <location evidence="1">Membrane</location>
        <topology evidence="1">Single-pass type II membrane protein</topology>
    </subcellularLocation>
</comment>
<evidence type="ECO:0000256" key="2">
    <source>
        <dbReference type="ARBA" id="ARBA00006462"/>
    </source>
</evidence>
<dbReference type="Proteomes" id="UP001530400">
    <property type="component" value="Unassembled WGS sequence"/>
</dbReference>
<evidence type="ECO:0000256" key="3">
    <source>
        <dbReference type="ARBA" id="ARBA00022692"/>
    </source>
</evidence>
<evidence type="ECO:0000256" key="6">
    <source>
        <dbReference type="ARBA" id="ARBA00023136"/>
    </source>
</evidence>
<feature type="chain" id="PRO_5044846539" evidence="7">
    <location>
        <begin position="22"/>
        <end position="370"/>
    </location>
</feature>
<evidence type="ECO:0000256" key="4">
    <source>
        <dbReference type="ARBA" id="ARBA00022968"/>
    </source>
</evidence>
<sequence>MFRRTLLRCIICIAVTGVALNDINNANVSVMVNDTFQKSSNRRLYCMVPFIWTPTFLPQYDAIRKTWGKRCDVLKFYIDPIIGDSQAGYFDVRVNETAKATLPEDVVVVENIQRPWNKCNSKSDSETPCRHIWEKLWRSWILMDEIGELDKAEWFTKVDADTYLFADNLKRFVDDKDWRPNEQHYFGHVLMHRIGKDDVNASIVAGAAVFFSRATLKSLANILKEFKEGEVRKGRQDCKDDYTSEEEVVTAVCLKKFIGLEAQTTLDADGKELIAVFEPEDSLTWNRSEQGEWWYWVNKPKADPQSGMELHQCCGDRPIAFHGYKDAKWFYHLENHFYGANLPVDEDENKQPIYAWRNPDQTKLHISLRG</sequence>
<evidence type="ECO:0000256" key="1">
    <source>
        <dbReference type="ARBA" id="ARBA00004606"/>
    </source>
</evidence>
<evidence type="ECO:0000256" key="5">
    <source>
        <dbReference type="ARBA" id="ARBA00022989"/>
    </source>
</evidence>
<keyword evidence="4" id="KW-0735">Signal-anchor</keyword>
<protein>
    <submittedName>
        <fullName evidence="8">Uncharacterized protein</fullName>
    </submittedName>
</protein>
<reference evidence="8 9" key="1">
    <citation type="submission" date="2024-10" db="EMBL/GenBank/DDBJ databases">
        <title>Updated reference genomes for cyclostephanoid diatoms.</title>
        <authorList>
            <person name="Roberts W.R."/>
            <person name="Alverson A.J."/>
        </authorList>
    </citation>
    <scope>NUCLEOTIDE SEQUENCE [LARGE SCALE GENOMIC DNA]</scope>
    <source>
        <strain evidence="8 9">AJA010-31</strain>
    </source>
</reference>
<name>A0ABD3QCY5_9STRA</name>
<feature type="signal peptide" evidence="7">
    <location>
        <begin position="1"/>
        <end position="21"/>
    </location>
</feature>
<dbReference type="GO" id="GO:0016020">
    <property type="term" value="C:membrane"/>
    <property type="evidence" value="ECO:0007669"/>
    <property type="project" value="UniProtKB-SubCell"/>
</dbReference>
<dbReference type="EMBL" id="JALLPJ020000227">
    <property type="protein sequence ID" value="KAL3798207.1"/>
    <property type="molecule type" value="Genomic_DNA"/>
</dbReference>
<evidence type="ECO:0000313" key="9">
    <source>
        <dbReference type="Proteomes" id="UP001530400"/>
    </source>
</evidence>
<keyword evidence="6" id="KW-0472">Membrane</keyword>
<accession>A0ABD3QCY5</accession>
<keyword evidence="7" id="KW-0732">Signal</keyword>
<comment type="similarity">
    <text evidence="2">Belongs to the glycosyltransferase 31 family. Beta3-Gal-T subfamily.</text>
</comment>
<keyword evidence="3" id="KW-0812">Transmembrane</keyword>
<organism evidence="8 9">
    <name type="scientific">Cyclotella atomus</name>
    <dbReference type="NCBI Taxonomy" id="382360"/>
    <lineage>
        <taxon>Eukaryota</taxon>
        <taxon>Sar</taxon>
        <taxon>Stramenopiles</taxon>
        <taxon>Ochrophyta</taxon>
        <taxon>Bacillariophyta</taxon>
        <taxon>Coscinodiscophyceae</taxon>
        <taxon>Thalassiosirophycidae</taxon>
        <taxon>Stephanodiscales</taxon>
        <taxon>Stephanodiscaceae</taxon>
        <taxon>Cyclotella</taxon>
    </lineage>
</organism>
<gene>
    <name evidence="8" type="ORF">ACHAWO_003412</name>
</gene>
<dbReference type="PANTHER" id="PTHR23033:SF14">
    <property type="entry name" value="GLYCOPROTEIN-N-ACETYLGALACTOSAMINE 3-BETA-GALACTOSYLTRANSFERASE 1-RELATED"/>
    <property type="match status" value="1"/>
</dbReference>
<dbReference type="InterPro" id="IPR026050">
    <property type="entry name" value="C1GALT1/C1GALT1_chp1"/>
</dbReference>
<dbReference type="Gene3D" id="3.90.550.50">
    <property type="match status" value="1"/>
</dbReference>
<keyword evidence="5" id="KW-1133">Transmembrane helix</keyword>
<proteinExistence type="inferred from homology"/>
<dbReference type="PANTHER" id="PTHR23033">
    <property type="entry name" value="BETA1,3-GALACTOSYLTRANSFERASE"/>
    <property type="match status" value="1"/>
</dbReference>
<dbReference type="AlphaFoldDB" id="A0ABD3QCY5"/>
<comment type="caution">
    <text evidence="8">The sequence shown here is derived from an EMBL/GenBank/DDBJ whole genome shotgun (WGS) entry which is preliminary data.</text>
</comment>